<evidence type="ECO:0000313" key="1">
    <source>
        <dbReference type="EMBL" id="MRS98029.1"/>
    </source>
</evidence>
<dbReference type="InterPro" id="IPR031560">
    <property type="entry name" value="CzcE"/>
</dbReference>
<dbReference type="InterPro" id="IPR038674">
    <property type="entry name" value="CzcE_sf"/>
</dbReference>
<sequence>MPAATSWCCVPTRLAMGVSGPTTRAIHPMAMGHQCGKLAIPARRCWGAAMPCIPCRSTRWYLRRSIFRRPDCDSDRPRMVAVAAANCRSHAHTLLRTKHATWCRASDSQHSGSIMKAIQVLSAITFAALSASAFAGPNWDAINSARKAAQQQRVASAGDVSDQAMRDHCAMIGQMSATGDKMHEQMMHRSDSQPSNASAALFGERAAAMPVGSRTVVVVPGMKAVPVRAGETVRFDFGQSSAAWTFAARQGNSAVELSTLFPEIPAAKGVWAYPSGSSLYAGH</sequence>
<evidence type="ECO:0000313" key="2">
    <source>
        <dbReference type="Proteomes" id="UP000441032"/>
    </source>
</evidence>
<gene>
    <name evidence="1" type="ORF">GJQ57_05085</name>
</gene>
<dbReference type="EMBL" id="WJYN01000001">
    <property type="protein sequence ID" value="MRS98029.1"/>
    <property type="molecule type" value="Genomic_DNA"/>
</dbReference>
<dbReference type="Proteomes" id="UP000441032">
    <property type="component" value="Unassembled WGS sequence"/>
</dbReference>
<name>A0A7X2L9F4_RALPI</name>
<protein>
    <submittedName>
        <fullName evidence="1">CzcE family metal-binding protein</fullName>
    </submittedName>
</protein>
<reference evidence="1 2" key="1">
    <citation type="submission" date="2019-11" db="EMBL/GenBank/DDBJ databases">
        <title>Phenotypic characterization of an OXA-22 and OXA-60 co-producing Ralstonia pickettii clinical strain.</title>
        <authorList>
            <person name="He F."/>
        </authorList>
    </citation>
    <scope>NUCLEOTIDE SEQUENCE [LARGE SCALE GENOMIC DNA]</scope>
    <source>
        <strain evidence="1 2">PSLESD1</strain>
    </source>
</reference>
<dbReference type="Gene3D" id="2.60.40.2280">
    <property type="entry name" value="Heavy-metal resistance protein CzcE"/>
    <property type="match status" value="1"/>
</dbReference>
<organism evidence="1 2">
    <name type="scientific">Ralstonia pickettii</name>
    <name type="common">Burkholderia pickettii</name>
    <dbReference type="NCBI Taxonomy" id="329"/>
    <lineage>
        <taxon>Bacteria</taxon>
        <taxon>Pseudomonadati</taxon>
        <taxon>Pseudomonadota</taxon>
        <taxon>Betaproteobacteria</taxon>
        <taxon>Burkholderiales</taxon>
        <taxon>Burkholderiaceae</taxon>
        <taxon>Ralstonia</taxon>
    </lineage>
</organism>
<accession>A0A7X2L9F4</accession>
<dbReference type="Pfam" id="PF16986">
    <property type="entry name" value="CzcE"/>
    <property type="match status" value="1"/>
</dbReference>
<proteinExistence type="predicted"/>
<comment type="caution">
    <text evidence="1">The sequence shown here is derived from an EMBL/GenBank/DDBJ whole genome shotgun (WGS) entry which is preliminary data.</text>
</comment>
<dbReference type="AlphaFoldDB" id="A0A7X2L9F4"/>